<evidence type="ECO:0000256" key="4">
    <source>
        <dbReference type="HAMAP-Rule" id="MF_01632"/>
    </source>
</evidence>
<comment type="subcellular location">
    <subcellularLocation>
        <location evidence="4">Cytoplasm</location>
    </subcellularLocation>
</comment>
<evidence type="ECO:0000256" key="2">
    <source>
        <dbReference type="ARBA" id="ARBA00022688"/>
    </source>
</evidence>
<feature type="binding site" evidence="4">
    <location>
        <position position="161"/>
    </location>
    <ligand>
        <name>substrate</name>
    </ligand>
</feature>
<keyword evidence="2 4" id="KW-0831">Ubiquinone biosynthesis</keyword>
<dbReference type="HAMAP" id="MF_01632">
    <property type="entry name" value="UbiC"/>
    <property type="match status" value="1"/>
</dbReference>
<dbReference type="GO" id="GO:0005829">
    <property type="term" value="C:cytosol"/>
    <property type="evidence" value="ECO:0007669"/>
    <property type="project" value="TreeGrafter"/>
</dbReference>
<comment type="catalytic activity">
    <reaction evidence="4">
        <text>chorismate = 4-hydroxybenzoate + pyruvate</text>
        <dbReference type="Rhea" id="RHEA:16505"/>
        <dbReference type="ChEBI" id="CHEBI:15361"/>
        <dbReference type="ChEBI" id="CHEBI:17879"/>
        <dbReference type="ChEBI" id="CHEBI:29748"/>
        <dbReference type="EC" id="4.1.3.40"/>
    </reaction>
</comment>
<dbReference type="SUPFAM" id="SSF64288">
    <property type="entry name" value="Chorismate lyase-like"/>
    <property type="match status" value="1"/>
</dbReference>
<gene>
    <name evidence="4 5" type="primary">ubiC</name>
    <name evidence="5" type="ORF">NCTC10926_02316</name>
</gene>
<organism evidence="5 6">
    <name type="scientific">Avibacterium paragallinarum</name>
    <name type="common">Haemophilus gallinarum</name>
    <dbReference type="NCBI Taxonomy" id="728"/>
    <lineage>
        <taxon>Bacteria</taxon>
        <taxon>Pseudomonadati</taxon>
        <taxon>Pseudomonadota</taxon>
        <taxon>Gammaproteobacteria</taxon>
        <taxon>Pasteurellales</taxon>
        <taxon>Pasteurellaceae</taxon>
        <taxon>Avibacterium</taxon>
    </lineage>
</organism>
<evidence type="ECO:0000313" key="6">
    <source>
        <dbReference type="Proteomes" id="UP000254620"/>
    </source>
</evidence>
<name>A0A0F5EY63_AVIPA</name>
<evidence type="ECO:0000313" key="5">
    <source>
        <dbReference type="EMBL" id="SUU98872.1"/>
    </source>
</evidence>
<dbReference type="EMBL" id="UFSW01000001">
    <property type="protein sequence ID" value="SUU98872.1"/>
    <property type="molecule type" value="Genomic_DNA"/>
</dbReference>
<dbReference type="GO" id="GO:0006744">
    <property type="term" value="P:ubiquinone biosynthetic process"/>
    <property type="evidence" value="ECO:0007669"/>
    <property type="project" value="UniProtKB-UniRule"/>
</dbReference>
<evidence type="ECO:0000256" key="1">
    <source>
        <dbReference type="ARBA" id="ARBA00022490"/>
    </source>
</evidence>
<dbReference type="Gene3D" id="3.40.1410.10">
    <property type="entry name" value="Chorismate lyase-like"/>
    <property type="match status" value="1"/>
</dbReference>
<comment type="similarity">
    <text evidence="4">Belongs to the UbiC family.</text>
</comment>
<comment type="pathway">
    <text evidence="4">Cofactor biosynthesis; ubiquinone biosynthesis.</text>
</comment>
<comment type="function">
    <text evidence="4">Removes the pyruvyl group from chorismate, with concomitant aromatization of the ring, to provide 4-hydroxybenzoate (4HB) for the ubiquinone pathway.</text>
</comment>
<proteinExistence type="inferred from homology"/>
<feature type="binding site" evidence="4">
    <location>
        <position position="119"/>
    </location>
    <ligand>
        <name>substrate</name>
    </ligand>
</feature>
<dbReference type="OrthoDB" id="9789493at2"/>
<keyword evidence="1 4" id="KW-0963">Cytoplasm</keyword>
<sequence length="171" mass="19976">MNFEHYRQLLARPDWQHSGHSAAPHIQQWLEHQGSLTRKLQQICQTLSVEVIEQDWQEKLPSKSTALCDLSNNPTAKIWRREVVLKGDGQAWIFAQTELPQHTVENAAQYVLQLGNEPIGLWLFKQPMQRTTLFWRQDPITGLYARNSSFELKGYPLQIKELFLPYFSFPS</sequence>
<dbReference type="InterPro" id="IPR028978">
    <property type="entry name" value="Chorismate_lyase_/UTRA_dom_sf"/>
</dbReference>
<comment type="caution">
    <text evidence="4">Lacks conserved residue(s) required for the propagation of feature annotation.</text>
</comment>
<dbReference type="PANTHER" id="PTHR38683">
    <property type="entry name" value="CHORISMATE PYRUVATE-LYASE"/>
    <property type="match status" value="1"/>
</dbReference>
<dbReference type="AlphaFoldDB" id="A0A0F5EY63"/>
<evidence type="ECO:0000256" key="3">
    <source>
        <dbReference type="ARBA" id="ARBA00023239"/>
    </source>
</evidence>
<dbReference type="InterPro" id="IPR007440">
    <property type="entry name" value="Chorismate--pyruvate_lyase"/>
</dbReference>
<accession>A0A0F5EY63</accession>
<keyword evidence="3 4" id="KW-0456">Lyase</keyword>
<protein>
    <recommendedName>
        <fullName evidence="4">Probable chorismate pyruvate-lyase</fullName>
        <shortName evidence="4">CL</shortName>
        <shortName evidence="4">CPL</shortName>
        <ecNumber evidence="4">4.1.3.40</ecNumber>
    </recommendedName>
</protein>
<dbReference type="Pfam" id="PF04345">
    <property type="entry name" value="Chor_lyase"/>
    <property type="match status" value="1"/>
</dbReference>
<dbReference type="GO" id="GO:0008813">
    <property type="term" value="F:chorismate lyase activity"/>
    <property type="evidence" value="ECO:0007669"/>
    <property type="project" value="UniProtKB-UniRule"/>
</dbReference>
<dbReference type="UniPathway" id="UPA00232"/>
<dbReference type="GO" id="GO:0042866">
    <property type="term" value="P:pyruvate biosynthetic process"/>
    <property type="evidence" value="ECO:0007669"/>
    <property type="project" value="UniProtKB-UniRule"/>
</dbReference>
<dbReference type="STRING" id="728.VY92_10610"/>
<dbReference type="eggNOG" id="COG3161">
    <property type="taxonomic scope" value="Bacteria"/>
</dbReference>
<feature type="binding site" evidence="4">
    <location>
        <position position="81"/>
    </location>
    <ligand>
        <name>substrate</name>
    </ligand>
</feature>
<dbReference type="PANTHER" id="PTHR38683:SF1">
    <property type="entry name" value="CHORISMATE PYRUVATE-LYASE"/>
    <property type="match status" value="1"/>
</dbReference>
<dbReference type="RefSeq" id="WP_046098459.1">
    <property type="nucleotide sequence ID" value="NZ_JBANLW010000003.1"/>
</dbReference>
<dbReference type="Proteomes" id="UP000254620">
    <property type="component" value="Unassembled WGS sequence"/>
</dbReference>
<reference evidence="5 6" key="1">
    <citation type="submission" date="2018-06" db="EMBL/GenBank/DDBJ databases">
        <authorList>
            <consortium name="Pathogen Informatics"/>
            <person name="Doyle S."/>
        </authorList>
    </citation>
    <scope>NUCLEOTIDE SEQUENCE [LARGE SCALE GENOMIC DNA]</scope>
    <source>
        <strain evidence="5 6">NCTC10926</strain>
    </source>
</reference>
<dbReference type="EC" id="4.1.3.40" evidence="4"/>
<keyword evidence="4 5" id="KW-0670">Pyruvate</keyword>